<dbReference type="InterPro" id="IPR037522">
    <property type="entry name" value="HD_GYP_dom"/>
</dbReference>
<dbReference type="Pfam" id="PF00072">
    <property type="entry name" value="Response_reg"/>
    <property type="match status" value="1"/>
</dbReference>
<protein>
    <submittedName>
        <fullName evidence="5">Putative two-component system response regulator</fullName>
    </submittedName>
</protein>
<dbReference type="PROSITE" id="PS51832">
    <property type="entry name" value="HD_GYP"/>
    <property type="match status" value="1"/>
</dbReference>
<evidence type="ECO:0000313" key="5">
    <source>
        <dbReference type="EMBL" id="SMC19673.1"/>
    </source>
</evidence>
<dbReference type="Gene3D" id="1.10.3210.10">
    <property type="entry name" value="Hypothetical protein af1432"/>
    <property type="match status" value="1"/>
</dbReference>
<dbReference type="InterPro" id="IPR001789">
    <property type="entry name" value="Sig_transdc_resp-reg_receiver"/>
</dbReference>
<dbReference type="SUPFAM" id="SSF52172">
    <property type="entry name" value="CheY-like"/>
    <property type="match status" value="1"/>
</dbReference>
<evidence type="ECO:0000313" key="6">
    <source>
        <dbReference type="Proteomes" id="UP000192761"/>
    </source>
</evidence>
<dbReference type="CDD" id="cd00077">
    <property type="entry name" value="HDc"/>
    <property type="match status" value="1"/>
</dbReference>
<dbReference type="PROSITE" id="PS50110">
    <property type="entry name" value="RESPONSE_REGULATORY"/>
    <property type="match status" value="1"/>
</dbReference>
<dbReference type="GO" id="GO:0008081">
    <property type="term" value="F:phosphoric diester hydrolase activity"/>
    <property type="evidence" value="ECO:0007669"/>
    <property type="project" value="UniProtKB-ARBA"/>
</dbReference>
<dbReference type="SUPFAM" id="SSF109604">
    <property type="entry name" value="HD-domain/PDEase-like"/>
    <property type="match status" value="1"/>
</dbReference>
<reference evidence="5 6" key="1">
    <citation type="submission" date="2017-04" db="EMBL/GenBank/DDBJ databases">
        <authorList>
            <person name="Afonso C.L."/>
            <person name="Miller P.J."/>
            <person name="Scott M.A."/>
            <person name="Spackman E."/>
            <person name="Goraichik I."/>
            <person name="Dimitrov K.M."/>
            <person name="Suarez D.L."/>
            <person name="Swayne D.E."/>
        </authorList>
    </citation>
    <scope>NUCLEOTIDE SEQUENCE [LARGE SCALE GENOMIC DNA]</scope>
    <source>
        <strain evidence="5 6">DSM 23236</strain>
    </source>
</reference>
<feature type="domain" description="Response regulatory" evidence="2">
    <location>
        <begin position="2"/>
        <end position="119"/>
    </location>
</feature>
<dbReference type="PROSITE" id="PS51831">
    <property type="entry name" value="HD"/>
    <property type="match status" value="1"/>
</dbReference>
<dbReference type="PANTHER" id="PTHR45228:SF1">
    <property type="entry name" value="CYCLIC DI-GMP PHOSPHODIESTERASE TM_0186"/>
    <property type="match status" value="1"/>
</dbReference>
<dbReference type="OrthoDB" id="9763857at2"/>
<dbReference type="InterPro" id="IPR003607">
    <property type="entry name" value="HD/PDEase_dom"/>
</dbReference>
<dbReference type="InterPro" id="IPR006674">
    <property type="entry name" value="HD_domain"/>
</dbReference>
<dbReference type="RefSeq" id="WP_084089215.1">
    <property type="nucleotide sequence ID" value="NZ_FWXD01000003.1"/>
</dbReference>
<dbReference type="InterPro" id="IPR052020">
    <property type="entry name" value="Cyclic_di-GMP/3'3'-cGAMP_PDE"/>
</dbReference>
<organism evidence="5 6">
    <name type="scientific">Andreprevotia lacus DSM 23236</name>
    <dbReference type="NCBI Taxonomy" id="1121001"/>
    <lineage>
        <taxon>Bacteria</taxon>
        <taxon>Pseudomonadati</taxon>
        <taxon>Pseudomonadota</taxon>
        <taxon>Betaproteobacteria</taxon>
        <taxon>Neisseriales</taxon>
        <taxon>Chitinibacteraceae</taxon>
        <taxon>Andreprevotia</taxon>
    </lineage>
</organism>
<feature type="domain" description="HD-GYP" evidence="4">
    <location>
        <begin position="146"/>
        <end position="343"/>
    </location>
</feature>
<sequence>MKVVIIDDTQTNLLLIQHLFKRLPEAEPLLFQESRQGLEWCLDNEPDLIVVDYMMPEPDGLAVARRIRAEPRLRDVPLIMVTANQQSDVRYEALGCGVTDFITKPIDNHEFVARMRNMMTLRANQLALAQRADWLEIEVSKATAAIRAREREMIVRLSRAAEARDPETGAHLLRMANYAALIARAMGWSAPEAELLLHAAPMHDIGKVGIPDAILLKPGRLDADELTIMQTHPAIGHELLARSDSPLLQLAATVALTHHEKYDGSGYPQHLQGDAIPEAGRIVAVADVFDALLSPRPYKQAWTLPATLDFLREQRGAHFDPRCVDALLDHLDEALQIRERYQDNDDLFHSLEPAISMRSVLCG</sequence>
<dbReference type="AlphaFoldDB" id="A0A1W1X790"/>
<proteinExistence type="predicted"/>
<dbReference type="SMART" id="SM00448">
    <property type="entry name" value="REC"/>
    <property type="match status" value="1"/>
</dbReference>
<feature type="modified residue" description="4-aspartylphosphate" evidence="1">
    <location>
        <position position="52"/>
    </location>
</feature>
<dbReference type="EMBL" id="FWXD01000003">
    <property type="protein sequence ID" value="SMC19673.1"/>
    <property type="molecule type" value="Genomic_DNA"/>
</dbReference>
<gene>
    <name evidence="5" type="ORF">SAMN02745857_00764</name>
</gene>
<dbReference type="InterPro" id="IPR011006">
    <property type="entry name" value="CheY-like_superfamily"/>
</dbReference>
<name>A0A1W1X790_9NEIS</name>
<dbReference type="SMART" id="SM00471">
    <property type="entry name" value="HDc"/>
    <property type="match status" value="1"/>
</dbReference>
<feature type="domain" description="HD" evidence="3">
    <location>
        <begin position="168"/>
        <end position="292"/>
    </location>
</feature>
<accession>A0A1W1X790</accession>
<keyword evidence="6" id="KW-1185">Reference proteome</keyword>
<evidence type="ECO:0000256" key="1">
    <source>
        <dbReference type="PROSITE-ProRule" id="PRU00169"/>
    </source>
</evidence>
<dbReference type="Proteomes" id="UP000192761">
    <property type="component" value="Unassembled WGS sequence"/>
</dbReference>
<keyword evidence="1" id="KW-0597">Phosphoprotein</keyword>
<dbReference type="Pfam" id="PF13487">
    <property type="entry name" value="HD_5"/>
    <property type="match status" value="1"/>
</dbReference>
<dbReference type="Gene3D" id="3.40.50.2300">
    <property type="match status" value="1"/>
</dbReference>
<dbReference type="PANTHER" id="PTHR45228">
    <property type="entry name" value="CYCLIC DI-GMP PHOSPHODIESTERASE TM_0186-RELATED"/>
    <property type="match status" value="1"/>
</dbReference>
<dbReference type="STRING" id="1121001.SAMN02745857_00764"/>
<dbReference type="CDD" id="cd17551">
    <property type="entry name" value="REC_RpfG-like"/>
    <property type="match status" value="1"/>
</dbReference>
<evidence type="ECO:0000259" key="2">
    <source>
        <dbReference type="PROSITE" id="PS50110"/>
    </source>
</evidence>
<dbReference type="GO" id="GO:0000160">
    <property type="term" value="P:phosphorelay signal transduction system"/>
    <property type="evidence" value="ECO:0007669"/>
    <property type="project" value="InterPro"/>
</dbReference>
<evidence type="ECO:0000259" key="4">
    <source>
        <dbReference type="PROSITE" id="PS51832"/>
    </source>
</evidence>
<evidence type="ECO:0000259" key="3">
    <source>
        <dbReference type="PROSITE" id="PS51831"/>
    </source>
</evidence>